<feature type="region of interest" description="Disordered" evidence="1">
    <location>
        <begin position="71"/>
        <end position="102"/>
    </location>
</feature>
<evidence type="ECO:0000313" key="4">
    <source>
        <dbReference type="Proteomes" id="UP001175000"/>
    </source>
</evidence>
<comment type="caution">
    <text evidence="3">The sequence shown here is derived from an EMBL/GenBank/DDBJ whole genome shotgun (WGS) entry which is preliminary data.</text>
</comment>
<proteinExistence type="predicted"/>
<keyword evidence="2" id="KW-0472">Membrane</keyword>
<keyword evidence="2" id="KW-1133">Transmembrane helix</keyword>
<dbReference type="AlphaFoldDB" id="A0AA39XFH3"/>
<evidence type="ECO:0000313" key="3">
    <source>
        <dbReference type="EMBL" id="KAK0632964.1"/>
    </source>
</evidence>
<sequence length="293" mass="30796">MSSPSQIAEPRARPLSGLPGSTAPAGSQYKTYKAYGQEYQYAERLSNPPPEFVIGSIDPSTPVAAQIDGAQENNIENGSSNDQEGSFKESHRRESMWRPPPEKPWYKKVPKMWWIGIGITVVGSTVVIMAILAAMGTFSGRTTTAENATSSSASVPTSSPSCTGSSCSATSSASPIPTGTMKECSDSKTFIQHVNWAGVVGAAYDTTYPSSKAKSAEACCSACYQAGGCGGWVYDGLNTYTPCIYLTIKPKGGGAGQDEKCPDGYADSTSFNIDDQKTAVGGLGPCSHESRET</sequence>
<reference evidence="3" key="1">
    <citation type="submission" date="2023-06" db="EMBL/GenBank/DDBJ databases">
        <title>Genome-scale phylogeny and comparative genomics of the fungal order Sordariales.</title>
        <authorList>
            <consortium name="Lawrence Berkeley National Laboratory"/>
            <person name="Hensen N."/>
            <person name="Bonometti L."/>
            <person name="Westerberg I."/>
            <person name="Brannstrom I.O."/>
            <person name="Guillou S."/>
            <person name="Cros-Aarteil S."/>
            <person name="Calhoun S."/>
            <person name="Haridas S."/>
            <person name="Kuo A."/>
            <person name="Mondo S."/>
            <person name="Pangilinan J."/>
            <person name="Riley R."/>
            <person name="Labutti K."/>
            <person name="Andreopoulos B."/>
            <person name="Lipzen A."/>
            <person name="Chen C."/>
            <person name="Yanf M."/>
            <person name="Daum C."/>
            <person name="Ng V."/>
            <person name="Clum A."/>
            <person name="Steindorff A."/>
            <person name="Ohm R."/>
            <person name="Martin F."/>
            <person name="Silar P."/>
            <person name="Natvig D."/>
            <person name="Lalanne C."/>
            <person name="Gautier V."/>
            <person name="Ament-Velasquez S.L."/>
            <person name="Kruys A."/>
            <person name="Hutchinson M.I."/>
            <person name="Powell A.J."/>
            <person name="Barry K."/>
            <person name="Miller A.N."/>
            <person name="Grigoriev I.V."/>
            <person name="Debuchy R."/>
            <person name="Gladieux P."/>
            <person name="Thoren M.H."/>
            <person name="Johannesson H."/>
        </authorList>
    </citation>
    <scope>NUCLEOTIDE SEQUENCE</scope>
    <source>
        <strain evidence="3">CBS 606.72</strain>
    </source>
</reference>
<organism evidence="3 4">
    <name type="scientific">Immersiella caudata</name>
    <dbReference type="NCBI Taxonomy" id="314043"/>
    <lineage>
        <taxon>Eukaryota</taxon>
        <taxon>Fungi</taxon>
        <taxon>Dikarya</taxon>
        <taxon>Ascomycota</taxon>
        <taxon>Pezizomycotina</taxon>
        <taxon>Sordariomycetes</taxon>
        <taxon>Sordariomycetidae</taxon>
        <taxon>Sordariales</taxon>
        <taxon>Lasiosphaeriaceae</taxon>
        <taxon>Immersiella</taxon>
    </lineage>
</organism>
<keyword evidence="4" id="KW-1185">Reference proteome</keyword>
<evidence type="ECO:0000256" key="2">
    <source>
        <dbReference type="SAM" id="Phobius"/>
    </source>
</evidence>
<name>A0AA39XFH3_9PEZI</name>
<accession>A0AA39XFH3</accession>
<protein>
    <submittedName>
        <fullName evidence="3">Uncharacterized protein</fullName>
    </submittedName>
</protein>
<evidence type="ECO:0000256" key="1">
    <source>
        <dbReference type="SAM" id="MobiDB-lite"/>
    </source>
</evidence>
<dbReference type="Proteomes" id="UP001175000">
    <property type="component" value="Unassembled WGS sequence"/>
</dbReference>
<feature type="region of interest" description="Disordered" evidence="1">
    <location>
        <begin position="266"/>
        <end position="293"/>
    </location>
</feature>
<gene>
    <name evidence="3" type="ORF">B0T14DRAFT_560599</name>
</gene>
<feature type="region of interest" description="Disordered" evidence="1">
    <location>
        <begin position="148"/>
        <end position="178"/>
    </location>
</feature>
<feature type="compositionally biased region" description="Polar residues" evidence="1">
    <location>
        <begin position="71"/>
        <end position="84"/>
    </location>
</feature>
<dbReference type="EMBL" id="JAULSU010000001">
    <property type="protein sequence ID" value="KAK0632964.1"/>
    <property type="molecule type" value="Genomic_DNA"/>
</dbReference>
<feature type="compositionally biased region" description="Basic and acidic residues" evidence="1">
    <location>
        <begin position="85"/>
        <end position="102"/>
    </location>
</feature>
<feature type="transmembrane region" description="Helical" evidence="2">
    <location>
        <begin position="113"/>
        <end position="135"/>
    </location>
</feature>
<keyword evidence="2" id="KW-0812">Transmembrane</keyword>
<feature type="region of interest" description="Disordered" evidence="1">
    <location>
        <begin position="1"/>
        <end position="29"/>
    </location>
</feature>